<protein>
    <submittedName>
        <fullName evidence="2">Uncharacterized protein</fullName>
    </submittedName>
</protein>
<organism evidence="2 3">
    <name type="scientific">Raineyella fluvialis</name>
    <dbReference type="NCBI Taxonomy" id="2662261"/>
    <lineage>
        <taxon>Bacteria</taxon>
        <taxon>Bacillati</taxon>
        <taxon>Actinomycetota</taxon>
        <taxon>Actinomycetes</taxon>
        <taxon>Propionibacteriales</taxon>
        <taxon>Propionibacteriaceae</taxon>
        <taxon>Raineyella</taxon>
    </lineage>
</organism>
<name>A0A5Q2FFL6_9ACTN</name>
<dbReference type="AlphaFoldDB" id="A0A5Q2FFL6"/>
<proteinExistence type="predicted"/>
<dbReference type="EMBL" id="CP045725">
    <property type="protein sequence ID" value="QGF24587.1"/>
    <property type="molecule type" value="Genomic_DNA"/>
</dbReference>
<keyword evidence="3" id="KW-1185">Reference proteome</keyword>
<sequence length="137" mass="14942">MELDRQVDLPLTHPGKERVDLVVVLRARSYPFGVRQDLDGVDGAGPRLEQADVERRSEQGDLGLRVGLRERVERWDGEEYVPQAATAQDGDPSDPRETGMQRADGLRSPIHVSTLGIGTAAGEAIPTAFRVGAGEER</sequence>
<gene>
    <name evidence="2" type="ORF">Rai3103_14170</name>
</gene>
<dbReference type="Proteomes" id="UP000386847">
    <property type="component" value="Chromosome"/>
</dbReference>
<feature type="region of interest" description="Disordered" evidence="1">
    <location>
        <begin position="77"/>
        <end position="109"/>
    </location>
</feature>
<evidence type="ECO:0000256" key="1">
    <source>
        <dbReference type="SAM" id="MobiDB-lite"/>
    </source>
</evidence>
<accession>A0A5Q2FFL6</accession>
<evidence type="ECO:0000313" key="3">
    <source>
        <dbReference type="Proteomes" id="UP000386847"/>
    </source>
</evidence>
<dbReference type="KEGG" id="rain:Rai3103_14170"/>
<dbReference type="RefSeq" id="WP_153573116.1">
    <property type="nucleotide sequence ID" value="NZ_CP045725.1"/>
</dbReference>
<evidence type="ECO:0000313" key="2">
    <source>
        <dbReference type="EMBL" id="QGF24587.1"/>
    </source>
</evidence>
<reference evidence="2 3" key="1">
    <citation type="submission" date="2019-10" db="EMBL/GenBank/DDBJ databases">
        <title>Genomic analysis of Raineyella sp. CBA3103.</title>
        <authorList>
            <person name="Roh S.W."/>
        </authorList>
    </citation>
    <scope>NUCLEOTIDE SEQUENCE [LARGE SCALE GENOMIC DNA]</scope>
    <source>
        <strain evidence="2 3">CBA3103</strain>
    </source>
</reference>